<reference evidence="2" key="1">
    <citation type="submission" date="2005-07" db="EMBL/GenBank/DDBJ databases">
        <title>Comparative analysis of the salivary transcripts from sand fly vectors of visceral leishmaniasis.</title>
        <authorList>
            <person name="Anderson J."/>
            <person name="Oliveira F."/>
            <person name="Kamhawi S."/>
            <person name="Reynoso D."/>
            <person name="Seitz A."/>
            <person name="Lawyer P."/>
            <person name="Rowton E."/>
            <person name="MyPham V."/>
            <person name="Garfield M."/>
            <person name="Valenzuela J.G."/>
        </authorList>
    </citation>
    <scope>NUCLEOTIDE SEQUENCE</scope>
</reference>
<dbReference type="Pfam" id="PF03318">
    <property type="entry name" value="ETX_MTX2"/>
    <property type="match status" value="1"/>
</dbReference>
<evidence type="ECO:0000256" key="1">
    <source>
        <dbReference type="SAM" id="SignalP"/>
    </source>
</evidence>
<dbReference type="VEuPathDB" id="VectorBase:PARGI1_006280"/>
<proteinExistence type="evidence at transcript level"/>
<dbReference type="EMBL" id="DQ136164">
    <property type="protein sequence ID" value="ABA12149.1"/>
    <property type="molecule type" value="mRNA"/>
</dbReference>
<sequence length="259" mass="29489">MASAIGYCALLLICSHLVLGNIKITQDFGDFPKLIAFITNIIKNAKSLRGPAFGISTIRIKLDNLKIDLTSILKTNETRKDKILIRTGAFTVKNHDDSEAEAQRALKLPFIGSITPTLTFSNTKTTSTSDTTEEWVTVQPQKVKLKARSQKEVKFNLYREELEQIYNLEFTVDPNTIFTVTRIITYPSLGFSSTSRIYDKLNLRGFLTSAYKHKIEFKDSHFIKYDYKTNKLMIKNYTAVRNVFNDVVEVSLGKEEPLK</sequence>
<feature type="chain" id="PRO_5004179564" evidence="1">
    <location>
        <begin position="21"/>
        <end position="259"/>
    </location>
</feature>
<keyword evidence="1" id="KW-0732">Signal</keyword>
<name>Q0ZST2_PHLAR</name>
<organism evidence="2">
    <name type="scientific">Phlebotomus argentipes</name>
    <name type="common">Phlebotomine sand fly</name>
    <dbReference type="NCBI Taxonomy" id="94469"/>
    <lineage>
        <taxon>Eukaryota</taxon>
        <taxon>Metazoa</taxon>
        <taxon>Ecdysozoa</taxon>
        <taxon>Arthropoda</taxon>
        <taxon>Hexapoda</taxon>
        <taxon>Insecta</taxon>
        <taxon>Pterygota</taxon>
        <taxon>Neoptera</taxon>
        <taxon>Endopterygota</taxon>
        <taxon>Diptera</taxon>
        <taxon>Nematocera</taxon>
        <taxon>Psychodoidea</taxon>
        <taxon>Psychodidae</taxon>
        <taxon>Phlebotomus</taxon>
        <taxon>Euphlebotomus</taxon>
    </lineage>
</organism>
<accession>Q0ZST2</accession>
<dbReference type="Gene3D" id="2.170.15.10">
    <property type="entry name" value="Proaerolysin, chain A, domain 3"/>
    <property type="match status" value="1"/>
</dbReference>
<dbReference type="InterPro" id="IPR004991">
    <property type="entry name" value="Aerolysin-like"/>
</dbReference>
<reference evidence="2" key="2">
    <citation type="journal article" date="2006" name="BMC Genomics">
        <title>Comparative salivary gland transcriptomics of sandfly vectors of visceral leishmaniasis.</title>
        <authorList>
            <person name="Anderson J.M."/>
            <person name="Oliveira F."/>
            <person name="Kamhawi S."/>
            <person name="Mans B.J."/>
            <person name="Reynoso D."/>
            <person name="Seitz A.E."/>
            <person name="Lawyer P."/>
            <person name="Garfield M."/>
            <person name="Pham M."/>
            <person name="Valenzuela J.G."/>
        </authorList>
    </citation>
    <scope>NUCLEOTIDE SEQUENCE</scope>
</reference>
<feature type="signal peptide" evidence="1">
    <location>
        <begin position="1"/>
        <end position="20"/>
    </location>
</feature>
<dbReference type="AlphaFoldDB" id="Q0ZST2"/>
<evidence type="ECO:0000313" key="2">
    <source>
        <dbReference type="EMBL" id="ABA12149.1"/>
    </source>
</evidence>
<protein>
    <submittedName>
        <fullName evidence="2">27 kDa salivary protein SP20</fullName>
    </submittedName>
</protein>